<dbReference type="AlphaFoldDB" id="A0A7J6RPW4"/>
<evidence type="ECO:0000256" key="3">
    <source>
        <dbReference type="ARBA" id="ARBA00022989"/>
    </source>
</evidence>
<feature type="compositionally biased region" description="Basic and acidic residues" evidence="5">
    <location>
        <begin position="13"/>
        <end position="25"/>
    </location>
</feature>
<evidence type="ECO:0000256" key="2">
    <source>
        <dbReference type="ARBA" id="ARBA00022692"/>
    </source>
</evidence>
<keyword evidence="3 6" id="KW-1133">Transmembrane helix</keyword>
<dbReference type="InterPro" id="IPR013057">
    <property type="entry name" value="AA_transpt_TM"/>
</dbReference>
<evidence type="ECO:0000313" key="9">
    <source>
        <dbReference type="Proteomes" id="UP000574390"/>
    </source>
</evidence>
<comment type="caution">
    <text evidence="8">The sequence shown here is derived from an EMBL/GenBank/DDBJ whole genome shotgun (WGS) entry which is preliminary data.</text>
</comment>
<protein>
    <recommendedName>
        <fullName evidence="7">Amino acid transporter transmembrane domain-containing protein</fullName>
    </recommendedName>
</protein>
<feature type="transmembrane region" description="Helical" evidence="6">
    <location>
        <begin position="54"/>
        <end position="74"/>
    </location>
</feature>
<feature type="region of interest" description="Disordered" evidence="5">
    <location>
        <begin position="1"/>
        <end position="25"/>
    </location>
</feature>
<evidence type="ECO:0000256" key="5">
    <source>
        <dbReference type="SAM" id="MobiDB-lite"/>
    </source>
</evidence>
<feature type="transmembrane region" description="Helical" evidence="6">
    <location>
        <begin position="29"/>
        <end position="48"/>
    </location>
</feature>
<comment type="subcellular location">
    <subcellularLocation>
        <location evidence="1">Membrane</location>
    </subcellularLocation>
</comment>
<dbReference type="EMBL" id="JABANM010020791">
    <property type="protein sequence ID" value="KAF4722246.1"/>
    <property type="molecule type" value="Genomic_DNA"/>
</dbReference>
<dbReference type="GO" id="GO:0016020">
    <property type="term" value="C:membrane"/>
    <property type="evidence" value="ECO:0007669"/>
    <property type="project" value="UniProtKB-SubCell"/>
</dbReference>
<reference evidence="8 9" key="1">
    <citation type="submission" date="2020-04" db="EMBL/GenBank/DDBJ databases">
        <title>Perkinsus olseni comparative genomics.</title>
        <authorList>
            <person name="Bogema D.R."/>
        </authorList>
    </citation>
    <scope>NUCLEOTIDE SEQUENCE [LARGE SCALE GENOMIC DNA]</scope>
    <source>
        <strain evidence="8">ATCC PRA-205</strain>
    </source>
</reference>
<name>A0A7J6RPW4_PEROL</name>
<sequence length="110" mass="11924">MARPLMKNCRRNSRSEDEKSLRGEKDTTTTLLLCVICALCAIAVPSLVDLLGVLGGFCAVMLIFVFPACVLCLHEGLTLRSGVITVAFLVFTVIGLYSAVASLVQFFKRP</sequence>
<keyword evidence="4 6" id="KW-0472">Membrane</keyword>
<keyword evidence="2 6" id="KW-0812">Transmembrane</keyword>
<evidence type="ECO:0000256" key="1">
    <source>
        <dbReference type="ARBA" id="ARBA00004370"/>
    </source>
</evidence>
<proteinExistence type="predicted"/>
<dbReference type="Pfam" id="PF01490">
    <property type="entry name" value="Aa_trans"/>
    <property type="match status" value="1"/>
</dbReference>
<gene>
    <name evidence="8" type="ORF">FOZ62_000327</name>
</gene>
<evidence type="ECO:0000313" key="8">
    <source>
        <dbReference type="EMBL" id="KAF4722246.1"/>
    </source>
</evidence>
<evidence type="ECO:0000259" key="7">
    <source>
        <dbReference type="Pfam" id="PF01490"/>
    </source>
</evidence>
<dbReference type="Proteomes" id="UP000574390">
    <property type="component" value="Unassembled WGS sequence"/>
</dbReference>
<evidence type="ECO:0000256" key="6">
    <source>
        <dbReference type="SAM" id="Phobius"/>
    </source>
</evidence>
<evidence type="ECO:0000256" key="4">
    <source>
        <dbReference type="ARBA" id="ARBA00023136"/>
    </source>
</evidence>
<feature type="transmembrane region" description="Helical" evidence="6">
    <location>
        <begin position="86"/>
        <end position="107"/>
    </location>
</feature>
<feature type="domain" description="Amino acid transporter transmembrane" evidence="7">
    <location>
        <begin position="12"/>
        <end position="106"/>
    </location>
</feature>
<organism evidence="8 9">
    <name type="scientific">Perkinsus olseni</name>
    <name type="common">Perkinsus atlanticus</name>
    <dbReference type="NCBI Taxonomy" id="32597"/>
    <lineage>
        <taxon>Eukaryota</taxon>
        <taxon>Sar</taxon>
        <taxon>Alveolata</taxon>
        <taxon>Perkinsozoa</taxon>
        <taxon>Perkinsea</taxon>
        <taxon>Perkinsida</taxon>
        <taxon>Perkinsidae</taxon>
        <taxon>Perkinsus</taxon>
    </lineage>
</organism>
<accession>A0A7J6RPW4</accession>